<sequence>MLVIKIVVLLAVISSAVGFTVSSVRLQSAPYRTLRFINREIAKRSLSHLNQYAGLDTLGGMGLGKRSETEQAGEKRALSTFDSLGGMGLGKRSSSPVFIYEKRAGHPLPSLDTLAGMGFGKRR</sequence>
<dbReference type="STRING" id="1561998.A0A1I7UR14"/>
<dbReference type="eggNOG" id="ENOG502T3BZ">
    <property type="taxonomic scope" value="Eukaryota"/>
</dbReference>
<evidence type="ECO:0000313" key="2">
    <source>
        <dbReference type="Proteomes" id="UP000095282"/>
    </source>
</evidence>
<evidence type="ECO:0000256" key="1">
    <source>
        <dbReference type="SAM" id="SignalP"/>
    </source>
</evidence>
<organism evidence="2 3">
    <name type="scientific">Caenorhabditis tropicalis</name>
    <dbReference type="NCBI Taxonomy" id="1561998"/>
    <lineage>
        <taxon>Eukaryota</taxon>
        <taxon>Metazoa</taxon>
        <taxon>Ecdysozoa</taxon>
        <taxon>Nematoda</taxon>
        <taxon>Chromadorea</taxon>
        <taxon>Rhabditida</taxon>
        <taxon>Rhabditina</taxon>
        <taxon>Rhabditomorpha</taxon>
        <taxon>Rhabditoidea</taxon>
        <taxon>Rhabditidae</taxon>
        <taxon>Peloderinae</taxon>
        <taxon>Caenorhabditis</taxon>
    </lineage>
</organism>
<keyword evidence="1" id="KW-0732">Signal</keyword>
<evidence type="ECO:0000313" key="3">
    <source>
        <dbReference type="WBParaSite" id="Csp11.Scaffold630.g18482.t1"/>
    </source>
</evidence>
<name>A0A1I7UR14_9PELO</name>
<reference evidence="3" key="1">
    <citation type="submission" date="2016-11" db="UniProtKB">
        <authorList>
            <consortium name="WormBaseParasite"/>
        </authorList>
    </citation>
    <scope>IDENTIFICATION</scope>
</reference>
<dbReference type="WBParaSite" id="Csp11.Scaffold630.g18482.t1">
    <property type="protein sequence ID" value="Csp11.Scaffold630.g18482.t1"/>
    <property type="gene ID" value="Csp11.Scaffold630.g18482"/>
</dbReference>
<keyword evidence="2" id="KW-1185">Reference proteome</keyword>
<dbReference type="Proteomes" id="UP000095282">
    <property type="component" value="Unplaced"/>
</dbReference>
<proteinExistence type="predicted"/>
<accession>A0A1I7UR14</accession>
<feature type="chain" id="PRO_5009309216" evidence="1">
    <location>
        <begin position="19"/>
        <end position="123"/>
    </location>
</feature>
<feature type="signal peptide" evidence="1">
    <location>
        <begin position="1"/>
        <end position="18"/>
    </location>
</feature>
<protein>
    <submittedName>
        <fullName evidence="3">Neuropeptide-Like Protein</fullName>
    </submittedName>
</protein>
<dbReference type="AlphaFoldDB" id="A0A1I7UR14"/>